<dbReference type="Proteomes" id="UP001310890">
    <property type="component" value="Unassembled WGS sequence"/>
</dbReference>
<dbReference type="InterPro" id="IPR005828">
    <property type="entry name" value="MFS_sugar_transport-like"/>
</dbReference>
<feature type="transmembrane region" description="Helical" evidence="7">
    <location>
        <begin position="318"/>
        <end position="335"/>
    </location>
</feature>
<comment type="similarity">
    <text evidence="2">Belongs to the major facilitator superfamily. Sugar transporter (TC 2.A.1.1) family.</text>
</comment>
<feature type="transmembrane region" description="Helical" evidence="7">
    <location>
        <begin position="126"/>
        <end position="145"/>
    </location>
</feature>
<feature type="transmembrane region" description="Helical" evidence="7">
    <location>
        <begin position="276"/>
        <end position="298"/>
    </location>
</feature>
<accession>A0AAN7TGF6</accession>
<dbReference type="InterPro" id="IPR020846">
    <property type="entry name" value="MFS_dom"/>
</dbReference>
<feature type="transmembrane region" description="Helical" evidence="7">
    <location>
        <begin position="165"/>
        <end position="182"/>
    </location>
</feature>
<dbReference type="FunFam" id="1.20.1250.20:FF:000134">
    <property type="entry name" value="MFS sugar transporter protein"/>
    <property type="match status" value="1"/>
</dbReference>
<evidence type="ECO:0000256" key="6">
    <source>
        <dbReference type="ARBA" id="ARBA00023136"/>
    </source>
</evidence>
<dbReference type="InterPro" id="IPR036259">
    <property type="entry name" value="MFS_trans_sf"/>
</dbReference>
<keyword evidence="5 7" id="KW-1133">Transmembrane helix</keyword>
<comment type="caution">
    <text evidence="9">The sequence shown here is derived from an EMBL/GenBank/DDBJ whole genome shotgun (WGS) entry which is preliminary data.</text>
</comment>
<dbReference type="Pfam" id="PF00083">
    <property type="entry name" value="Sugar_tr"/>
    <property type="match status" value="1"/>
</dbReference>
<evidence type="ECO:0000256" key="1">
    <source>
        <dbReference type="ARBA" id="ARBA00004141"/>
    </source>
</evidence>
<keyword evidence="3" id="KW-0813">Transport</keyword>
<keyword evidence="4 7" id="KW-0812">Transmembrane</keyword>
<feature type="transmembrane region" description="Helical" evidence="7">
    <location>
        <begin position="98"/>
        <end position="120"/>
    </location>
</feature>
<evidence type="ECO:0000256" key="7">
    <source>
        <dbReference type="SAM" id="Phobius"/>
    </source>
</evidence>
<dbReference type="InterPro" id="IPR005829">
    <property type="entry name" value="Sugar_transporter_CS"/>
</dbReference>
<dbReference type="PROSITE" id="PS50850">
    <property type="entry name" value="MFS"/>
    <property type="match status" value="1"/>
</dbReference>
<dbReference type="PANTHER" id="PTHR48022">
    <property type="entry name" value="PLASTIDIC GLUCOSE TRANSPORTER 4"/>
    <property type="match status" value="1"/>
</dbReference>
<feature type="transmembrane region" description="Helical" evidence="7">
    <location>
        <begin position="188"/>
        <end position="209"/>
    </location>
</feature>
<dbReference type="EMBL" id="JAVRRL010000021">
    <property type="protein sequence ID" value="KAK5113816.1"/>
    <property type="molecule type" value="Genomic_DNA"/>
</dbReference>
<dbReference type="PANTHER" id="PTHR48022:SF64">
    <property type="entry name" value="MAJOR FACILITATOR SUPERFAMILY (MFS) PROFILE DOMAIN-CONTAINING PROTEIN"/>
    <property type="match status" value="1"/>
</dbReference>
<evidence type="ECO:0000256" key="4">
    <source>
        <dbReference type="ARBA" id="ARBA00022692"/>
    </source>
</evidence>
<name>A0AAN7TGF6_9PEZI</name>
<evidence type="ECO:0000256" key="2">
    <source>
        <dbReference type="ARBA" id="ARBA00010992"/>
    </source>
</evidence>
<dbReference type="Gene3D" id="1.20.1250.20">
    <property type="entry name" value="MFS general substrate transporter like domains"/>
    <property type="match status" value="1"/>
</dbReference>
<reference evidence="9" key="1">
    <citation type="submission" date="2023-08" db="EMBL/GenBank/DDBJ databases">
        <title>Black Yeasts Isolated from many extreme environments.</title>
        <authorList>
            <person name="Coleine C."/>
            <person name="Stajich J.E."/>
            <person name="Selbmann L."/>
        </authorList>
    </citation>
    <scope>NUCLEOTIDE SEQUENCE</scope>
    <source>
        <strain evidence="9">CCFEE 5401</strain>
    </source>
</reference>
<feature type="transmembrane region" description="Helical" evidence="7">
    <location>
        <begin position="342"/>
        <end position="366"/>
    </location>
</feature>
<feature type="transmembrane region" description="Helical" evidence="7">
    <location>
        <begin position="63"/>
        <end position="86"/>
    </location>
</feature>
<evidence type="ECO:0000313" key="9">
    <source>
        <dbReference type="EMBL" id="KAK5113816.1"/>
    </source>
</evidence>
<feature type="transmembrane region" description="Helical" evidence="7">
    <location>
        <begin position="27"/>
        <end position="43"/>
    </location>
</feature>
<evidence type="ECO:0000256" key="3">
    <source>
        <dbReference type="ARBA" id="ARBA00022448"/>
    </source>
</evidence>
<gene>
    <name evidence="9" type="ORF">LTR62_003200</name>
</gene>
<keyword evidence="6 7" id="KW-0472">Membrane</keyword>
<dbReference type="GO" id="GO:0005351">
    <property type="term" value="F:carbohydrate:proton symporter activity"/>
    <property type="evidence" value="ECO:0007669"/>
    <property type="project" value="TreeGrafter"/>
</dbReference>
<proteinExistence type="inferred from homology"/>
<evidence type="ECO:0000313" key="10">
    <source>
        <dbReference type="Proteomes" id="UP001310890"/>
    </source>
</evidence>
<evidence type="ECO:0000256" key="5">
    <source>
        <dbReference type="ARBA" id="ARBA00022989"/>
    </source>
</evidence>
<organism evidence="9 10">
    <name type="scientific">Meristemomyces frigidus</name>
    <dbReference type="NCBI Taxonomy" id="1508187"/>
    <lineage>
        <taxon>Eukaryota</taxon>
        <taxon>Fungi</taxon>
        <taxon>Dikarya</taxon>
        <taxon>Ascomycota</taxon>
        <taxon>Pezizomycotina</taxon>
        <taxon>Dothideomycetes</taxon>
        <taxon>Dothideomycetidae</taxon>
        <taxon>Mycosphaerellales</taxon>
        <taxon>Teratosphaeriaceae</taxon>
        <taxon>Meristemomyces</taxon>
    </lineage>
</organism>
<sequence>MATTQEEMSKLIANVTPWYRDPGRRKLYALLVIALLSSATNGYDGSLMNGVQALTYYEEFFHYPAGATQGLLNAIQSVGGIVSLIIAPYMADYAGRKWTIFTGCSIVVIAGLVQCLSINIHMFTAARFLIGLGSGFSGLGSPLLITEIAHPVERGKITALYNTQYYFGAFLGGWITFGTLYIPSNWSWRLPSLLQAAPSFVQVLLVLLLPESPRWLMSRGKDEQALNILAKYHANGDREDPLVRFEYAEMKASIMQGEQKGRWSDLFATPGNRKRVFICLACGVFSQFSGTSLTAYYLHNILLGIGITSPNYQNMLNGFILMCNMFEAWFWACMVDRFGRRPLFLIAGCGMCCTFAIWIALTATHLKNPLNLSFGKGVIAMIFFHNFFYNFAWISLNVSYPLEILSFKIRANGLLVQNIGTYICLFLSQYTIHQSRPLVEQFPETRGATLEEISRTLDGADAVEDVKHAALQVDGVHDIREYEDEKHGAHEGVTAAHIDELNEKDL</sequence>
<dbReference type="SUPFAM" id="SSF103473">
    <property type="entry name" value="MFS general substrate transporter"/>
    <property type="match status" value="1"/>
</dbReference>
<feature type="transmembrane region" description="Helical" evidence="7">
    <location>
        <begin position="378"/>
        <end position="400"/>
    </location>
</feature>
<dbReference type="InterPro" id="IPR050360">
    <property type="entry name" value="MFS_Sugar_Transporters"/>
</dbReference>
<feature type="domain" description="Major facilitator superfamily (MFS) profile" evidence="8">
    <location>
        <begin position="30"/>
        <end position="506"/>
    </location>
</feature>
<protein>
    <recommendedName>
        <fullName evidence="8">Major facilitator superfamily (MFS) profile domain-containing protein</fullName>
    </recommendedName>
</protein>
<dbReference type="GO" id="GO:0016020">
    <property type="term" value="C:membrane"/>
    <property type="evidence" value="ECO:0007669"/>
    <property type="project" value="UniProtKB-SubCell"/>
</dbReference>
<dbReference type="AlphaFoldDB" id="A0AAN7TGF6"/>
<comment type="subcellular location">
    <subcellularLocation>
        <location evidence="1">Membrane</location>
        <topology evidence="1">Multi-pass membrane protein</topology>
    </subcellularLocation>
</comment>
<dbReference type="PROSITE" id="PS00217">
    <property type="entry name" value="SUGAR_TRANSPORT_2"/>
    <property type="match status" value="1"/>
</dbReference>
<evidence type="ECO:0000259" key="8">
    <source>
        <dbReference type="PROSITE" id="PS50850"/>
    </source>
</evidence>